<keyword evidence="2" id="KW-1185">Reference proteome</keyword>
<gene>
    <name evidence="1" type="ORF">Pcinc_028228</name>
</gene>
<dbReference type="AlphaFoldDB" id="A0AAE1F2H1"/>
<evidence type="ECO:0000313" key="2">
    <source>
        <dbReference type="Proteomes" id="UP001286313"/>
    </source>
</evidence>
<name>A0AAE1F2H1_PETCI</name>
<dbReference type="EMBL" id="JAWQEG010003439">
    <property type="protein sequence ID" value="KAK3866220.1"/>
    <property type="molecule type" value="Genomic_DNA"/>
</dbReference>
<organism evidence="1 2">
    <name type="scientific">Petrolisthes cinctipes</name>
    <name type="common">Flat porcelain crab</name>
    <dbReference type="NCBI Taxonomy" id="88211"/>
    <lineage>
        <taxon>Eukaryota</taxon>
        <taxon>Metazoa</taxon>
        <taxon>Ecdysozoa</taxon>
        <taxon>Arthropoda</taxon>
        <taxon>Crustacea</taxon>
        <taxon>Multicrustacea</taxon>
        <taxon>Malacostraca</taxon>
        <taxon>Eumalacostraca</taxon>
        <taxon>Eucarida</taxon>
        <taxon>Decapoda</taxon>
        <taxon>Pleocyemata</taxon>
        <taxon>Anomura</taxon>
        <taxon>Galatheoidea</taxon>
        <taxon>Porcellanidae</taxon>
        <taxon>Petrolisthes</taxon>
    </lineage>
</organism>
<accession>A0AAE1F2H1</accession>
<proteinExistence type="predicted"/>
<reference evidence="1" key="1">
    <citation type="submission" date="2023-10" db="EMBL/GenBank/DDBJ databases">
        <title>Genome assemblies of two species of porcelain crab, Petrolisthes cinctipes and Petrolisthes manimaculis (Anomura: Porcellanidae).</title>
        <authorList>
            <person name="Angst P."/>
        </authorList>
    </citation>
    <scope>NUCLEOTIDE SEQUENCE</scope>
    <source>
        <strain evidence="1">PB745_01</strain>
        <tissue evidence="1">Gill</tissue>
    </source>
</reference>
<evidence type="ECO:0000313" key="1">
    <source>
        <dbReference type="EMBL" id="KAK3866220.1"/>
    </source>
</evidence>
<comment type="caution">
    <text evidence="1">The sequence shown here is derived from an EMBL/GenBank/DDBJ whole genome shotgun (WGS) entry which is preliminary data.</text>
</comment>
<dbReference type="Proteomes" id="UP001286313">
    <property type="component" value="Unassembled WGS sequence"/>
</dbReference>
<sequence>MKCKTGSATCTSATCTCLRHLRLRYLPALLTPVPHPCHPCLTPNLDPTPPSLHPHACLPACLSVCPPLTLPRYHNSYSISSTSIATLFHLPC</sequence>
<protein>
    <submittedName>
        <fullName evidence="1">Uncharacterized protein</fullName>
    </submittedName>
</protein>